<dbReference type="STRING" id="8154.ENSACLP00000005885"/>
<feature type="domain" description="Cytohesin Ubiquitin Protein Inducing" evidence="6">
    <location>
        <begin position="23"/>
        <end position="156"/>
    </location>
</feature>
<dbReference type="GeneID" id="113022629"/>
<dbReference type="OMA" id="PCQELPC"/>
<organism evidence="7 8">
    <name type="scientific">Astatotilapia calliptera</name>
    <name type="common">Eastern happy</name>
    <name type="synonym">Chromis callipterus</name>
    <dbReference type="NCBI Taxonomy" id="8154"/>
    <lineage>
        <taxon>Eukaryota</taxon>
        <taxon>Metazoa</taxon>
        <taxon>Chordata</taxon>
        <taxon>Craniata</taxon>
        <taxon>Vertebrata</taxon>
        <taxon>Euteleostomi</taxon>
        <taxon>Actinopterygii</taxon>
        <taxon>Neopterygii</taxon>
        <taxon>Teleostei</taxon>
        <taxon>Neoteleostei</taxon>
        <taxon>Acanthomorphata</taxon>
        <taxon>Ovalentaria</taxon>
        <taxon>Cichlomorphae</taxon>
        <taxon>Cichliformes</taxon>
        <taxon>Cichlidae</taxon>
        <taxon>African cichlids</taxon>
        <taxon>Pseudocrenilabrinae</taxon>
        <taxon>Haplochromini</taxon>
        <taxon>Astatotilapia</taxon>
    </lineage>
</organism>
<reference evidence="7" key="3">
    <citation type="submission" date="2025-08" db="UniProtKB">
        <authorList>
            <consortium name="Ensembl"/>
        </authorList>
    </citation>
    <scope>IDENTIFICATION</scope>
</reference>
<feature type="region of interest" description="Disordered" evidence="5">
    <location>
        <begin position="1"/>
        <end position="52"/>
    </location>
</feature>
<dbReference type="AlphaFoldDB" id="A0A3P8NM45"/>
<feature type="compositionally biased region" description="Polar residues" evidence="5">
    <location>
        <begin position="298"/>
        <end position="308"/>
    </location>
</feature>
<name>A0A3P8NM45_ASTCA</name>
<dbReference type="GO" id="GO:0005737">
    <property type="term" value="C:cytoplasm"/>
    <property type="evidence" value="ECO:0007669"/>
    <property type="project" value="UniProtKB-SubCell"/>
</dbReference>
<reference evidence="8" key="2">
    <citation type="submission" date="2023-03" db="EMBL/GenBank/DDBJ databases">
        <authorList>
            <consortium name="Wellcome Sanger Institute Data Sharing"/>
        </authorList>
    </citation>
    <scope>NUCLEOTIDE SEQUENCE [LARGE SCALE GENOMIC DNA]</scope>
</reference>
<evidence type="ECO:0000256" key="4">
    <source>
        <dbReference type="SAM" id="Coils"/>
    </source>
</evidence>
<evidence type="ECO:0000256" key="2">
    <source>
        <dbReference type="ARBA" id="ARBA00022490"/>
    </source>
</evidence>
<proteinExistence type="predicted"/>
<feature type="region of interest" description="Disordered" evidence="5">
    <location>
        <begin position="200"/>
        <end position="247"/>
    </location>
</feature>
<feature type="compositionally biased region" description="Polar residues" evidence="5">
    <location>
        <begin position="397"/>
        <end position="433"/>
    </location>
</feature>
<dbReference type="PANTHER" id="PTHR16093">
    <property type="entry name" value="COILED-COIL DOMAIN-CONTAINING PROTEIN 120 FAMILY MEMBER"/>
    <property type="match status" value="1"/>
</dbReference>
<dbReference type="Proteomes" id="UP000265100">
    <property type="component" value="Chromosome 5"/>
</dbReference>
<evidence type="ECO:0000256" key="1">
    <source>
        <dbReference type="ARBA" id="ARBA00004496"/>
    </source>
</evidence>
<evidence type="ECO:0000259" key="6">
    <source>
        <dbReference type="Pfam" id="PF11819"/>
    </source>
</evidence>
<feature type="coiled-coil region" evidence="4">
    <location>
        <begin position="159"/>
        <end position="186"/>
    </location>
</feature>
<sequence length="635" mass="71261">MRHAASRLTSYEGTGRPSTDMEGNGEISDTDSGIILHSGSDSPTTHTKDVTTHTRAIKIKHQELQEKLEMCIHELRKLCIREAELTGRLSEDYPLQPGEKAPQVHRRVGAAFKLDELKIPRGAEDSKLSSVDASLALQMKIYEAARKLCEEENLSKSVRKSRLQQCKREEKKLEHLQETAFSLRLEHGRSSPLPALSVTQQDLGTSDDSSLSDSVVQDEEVTSQSSQPSSGLPYPAETDPPQLLPLSTQSCVDGAYISPCVTPQSLQLNLSHSPHPSVDLSFTSRPAYDLPPIEHSPWTESSLDQPYQKSKKSHSSVKMSSPAKPESLPPLEACLAQLALPVQLSHLKLSRTQSNSTPSTPEMRVHRQLSLRLSSPDSAFEKERGRPRGPRRRLTEYSITLPETPSPTLNYRSHASSEDSNSENSFPSYNSSPCRELTGDLPKQFPSAFLLPSPVGSYGPQAFPHAGFYRNPRQQPSPGIPKAYYNEELIYNEMDIPRSYFPQQAPCSSNRYDYRYKDTAVPHQRVQRPFAPDIRITPPANWDHPHCHANGLPRQAVNEQLKSWHRRSQQRAPRSRSLDRQGAVRMKNVFVGESPCYQTQQYHEQVIQRGTLHRAVEGAQGRWFGEDASHFYSQV</sequence>
<evidence type="ECO:0000256" key="5">
    <source>
        <dbReference type="SAM" id="MobiDB-lite"/>
    </source>
</evidence>
<dbReference type="RefSeq" id="XP_026024011.1">
    <property type="nucleotide sequence ID" value="XM_026168226.1"/>
</dbReference>
<feature type="compositionally biased region" description="Low complexity" evidence="5">
    <location>
        <begin position="200"/>
        <end position="215"/>
    </location>
</feature>
<feature type="region of interest" description="Disordered" evidence="5">
    <location>
        <begin position="563"/>
        <end position="583"/>
    </location>
</feature>
<dbReference type="Pfam" id="PF11819">
    <property type="entry name" value="CUPID"/>
    <property type="match status" value="1"/>
</dbReference>
<dbReference type="PANTHER" id="PTHR16093:SF6">
    <property type="entry name" value="INNATE IMMUNITY ACTIVATOR B"/>
    <property type="match status" value="1"/>
</dbReference>
<dbReference type="InterPro" id="IPR043447">
    <property type="entry name" value="CCDC120/INAVA"/>
</dbReference>
<dbReference type="Bgee" id="ENSACLG00000003968">
    <property type="expression patterns" value="Expressed in zone of skin and 5 other cell types or tissues"/>
</dbReference>
<reference evidence="7" key="4">
    <citation type="submission" date="2025-09" db="UniProtKB">
        <authorList>
            <consortium name="Ensembl"/>
        </authorList>
    </citation>
    <scope>IDENTIFICATION</scope>
</reference>
<dbReference type="GeneTree" id="ENSGT00940000154102"/>
<keyword evidence="2" id="KW-0963">Cytoplasm</keyword>
<feature type="compositionally biased region" description="Polar residues" evidence="5">
    <location>
        <begin position="350"/>
        <end position="360"/>
    </location>
</feature>
<accession>A0A3P8NM45</accession>
<dbReference type="GO" id="GO:0031398">
    <property type="term" value="P:positive regulation of protein ubiquitination"/>
    <property type="evidence" value="ECO:0007669"/>
    <property type="project" value="TreeGrafter"/>
</dbReference>
<feature type="region of interest" description="Disordered" evidence="5">
    <location>
        <begin position="350"/>
        <end position="437"/>
    </location>
</feature>
<dbReference type="GO" id="GO:0034334">
    <property type="term" value="P:adherens junction maintenance"/>
    <property type="evidence" value="ECO:0007669"/>
    <property type="project" value="TreeGrafter"/>
</dbReference>
<protein>
    <recommendedName>
        <fullName evidence="6">Cytohesin Ubiquitin Protein Inducing domain-containing protein</fullName>
    </recommendedName>
</protein>
<dbReference type="Ensembl" id="ENSACLT00000006017.2">
    <property type="protein sequence ID" value="ENSACLP00000005885.2"/>
    <property type="gene ID" value="ENSACLG00000003968.2"/>
</dbReference>
<evidence type="ECO:0000256" key="3">
    <source>
        <dbReference type="ARBA" id="ARBA00023054"/>
    </source>
</evidence>
<feature type="region of interest" description="Disordered" evidence="5">
    <location>
        <begin position="293"/>
        <end position="328"/>
    </location>
</feature>
<dbReference type="CTD" id="563192"/>
<evidence type="ECO:0000313" key="7">
    <source>
        <dbReference type="Ensembl" id="ENSACLP00000005885.2"/>
    </source>
</evidence>
<dbReference type="InterPro" id="IPR021774">
    <property type="entry name" value="CUPID"/>
</dbReference>
<keyword evidence="8" id="KW-1185">Reference proteome</keyword>
<reference evidence="7 8" key="1">
    <citation type="submission" date="2018-05" db="EMBL/GenBank/DDBJ databases">
        <authorList>
            <person name="Datahose"/>
        </authorList>
    </citation>
    <scope>NUCLEOTIDE SEQUENCE</scope>
</reference>
<evidence type="ECO:0000313" key="8">
    <source>
        <dbReference type="Proteomes" id="UP000265100"/>
    </source>
</evidence>
<comment type="subcellular location">
    <subcellularLocation>
        <location evidence="1">Cytoplasm</location>
    </subcellularLocation>
</comment>
<keyword evidence="3 4" id="KW-0175">Coiled coil</keyword>